<reference evidence="2 3" key="1">
    <citation type="journal article" date="2024" name="Commun. Biol.">
        <title>Comparative genomic analysis of thermophilic fungi reveals convergent evolutionary adaptations and gene losses.</title>
        <authorList>
            <person name="Steindorff A.S."/>
            <person name="Aguilar-Pontes M.V."/>
            <person name="Robinson A.J."/>
            <person name="Andreopoulos B."/>
            <person name="LaButti K."/>
            <person name="Kuo A."/>
            <person name="Mondo S."/>
            <person name="Riley R."/>
            <person name="Otillar R."/>
            <person name="Haridas S."/>
            <person name="Lipzen A."/>
            <person name="Grimwood J."/>
            <person name="Schmutz J."/>
            <person name="Clum A."/>
            <person name="Reid I.D."/>
            <person name="Moisan M.C."/>
            <person name="Butler G."/>
            <person name="Nguyen T.T.M."/>
            <person name="Dewar K."/>
            <person name="Conant G."/>
            <person name="Drula E."/>
            <person name="Henrissat B."/>
            <person name="Hansel C."/>
            <person name="Singer S."/>
            <person name="Hutchinson M.I."/>
            <person name="de Vries R.P."/>
            <person name="Natvig D.O."/>
            <person name="Powell A.J."/>
            <person name="Tsang A."/>
            <person name="Grigoriev I.V."/>
        </authorList>
    </citation>
    <scope>NUCLEOTIDE SEQUENCE [LARGE SCALE GENOMIC DNA]</scope>
    <source>
        <strain evidence="2 3">CBS 494.80</strain>
    </source>
</reference>
<gene>
    <name evidence="2" type="ORF">VTL71DRAFT_3404</name>
</gene>
<feature type="compositionally biased region" description="Polar residues" evidence="1">
    <location>
        <begin position="495"/>
        <end position="568"/>
    </location>
</feature>
<protein>
    <submittedName>
        <fullName evidence="2">Uncharacterized protein</fullName>
    </submittedName>
</protein>
<proteinExistence type="predicted"/>
<accession>A0ABR4C8Z4</accession>
<dbReference type="EMBL" id="JAZHXI010000012">
    <property type="protein sequence ID" value="KAL2065734.1"/>
    <property type="molecule type" value="Genomic_DNA"/>
</dbReference>
<dbReference type="Proteomes" id="UP001595075">
    <property type="component" value="Unassembled WGS sequence"/>
</dbReference>
<feature type="compositionally biased region" description="Low complexity" evidence="1">
    <location>
        <begin position="618"/>
        <end position="629"/>
    </location>
</feature>
<feature type="compositionally biased region" description="Low complexity" evidence="1">
    <location>
        <begin position="569"/>
        <end position="579"/>
    </location>
</feature>
<evidence type="ECO:0000313" key="2">
    <source>
        <dbReference type="EMBL" id="KAL2065734.1"/>
    </source>
</evidence>
<feature type="region of interest" description="Disordered" evidence="1">
    <location>
        <begin position="495"/>
        <end position="629"/>
    </location>
</feature>
<comment type="caution">
    <text evidence="2">The sequence shown here is derived from an EMBL/GenBank/DDBJ whole genome shotgun (WGS) entry which is preliminary data.</text>
</comment>
<feature type="compositionally biased region" description="Polar residues" evidence="1">
    <location>
        <begin position="588"/>
        <end position="613"/>
    </location>
</feature>
<organism evidence="2 3">
    <name type="scientific">Oculimacula yallundae</name>
    <dbReference type="NCBI Taxonomy" id="86028"/>
    <lineage>
        <taxon>Eukaryota</taxon>
        <taxon>Fungi</taxon>
        <taxon>Dikarya</taxon>
        <taxon>Ascomycota</taxon>
        <taxon>Pezizomycotina</taxon>
        <taxon>Leotiomycetes</taxon>
        <taxon>Helotiales</taxon>
        <taxon>Ploettnerulaceae</taxon>
        <taxon>Oculimacula</taxon>
    </lineage>
</organism>
<evidence type="ECO:0000256" key="1">
    <source>
        <dbReference type="SAM" id="MobiDB-lite"/>
    </source>
</evidence>
<name>A0ABR4C8Z4_9HELO</name>
<keyword evidence="3" id="KW-1185">Reference proteome</keyword>
<evidence type="ECO:0000313" key="3">
    <source>
        <dbReference type="Proteomes" id="UP001595075"/>
    </source>
</evidence>
<sequence length="822" mass="92410">MSASASDVIRTATLAWEIYRMGWSEEFDANQQYNDFGNDIKSLAGNLDNIVRVVENAKATWIQESARTARSRGLPVQREWDLSTLQEIVGDYRKTLEDCKRLLEQNYEFRNNRNFAYNIEWNLVIQPKVDRLRKRLEAHNSKISILLKPLELNLLSDIHRDLADRLDAVHRSIIHLHGLLIPDVEQAISEQGQAVEIALIIPADIERKFQAAAERCYPMVRSPSKFPLQAGADAFVVHMDESTRKFSAGTFINERTPQAKQYLSLLKCFWIMRCLQESDELQNSPDSSQWPGYIAQMNQDLSVECLRFTAPSAQRLVAPDIGILVPEDEYSIWPGENISEFMSPHSEVYLEEVLKLQMPSTSPSHHRDLTVYKLDQARYRLVESIEDKSSLSGRREEYKMEFDLKTVNFTPIYATPSSRPKCIEAQVATASAKINPTFQEHKQMLRFQHLLTGYKVYEKYDQPMVTASFFISGQVKAIEEHARVQIWLPHPFAPSKSQNDSASVTPTQLQSPSASTIHSPSYQSAQRSNSRGSLNASMASLTIGKTSGSMNPSMESVANASNRGNTTPSRLSKSSSRISVGTGRESITIGNSRDNGKSSTFSMRSLTANSRQRPPSVMTTSSSMSRRSTATSITTISTGSGNRAHLHTKPAKPLLVIFLKGKDASAKLAIVAIQMDDKTKVERERCGCRSSNSNCRSSCIERSDGSLLVQRWDAEQGLGSWNLAKLGMEQRKELPADAWNDVKRVSLNFERTEDRYTFSGSPCACKPKMQHDLARCILDGHHGVFGVVKQIGSQRLRNYHLERDRASGDNMVLGSLPEDEQW</sequence>